<evidence type="ECO:0000259" key="3">
    <source>
        <dbReference type="Pfam" id="PF00009"/>
    </source>
</evidence>
<keyword evidence="2" id="KW-0342">GTP-binding</keyword>
<dbReference type="Proteomes" id="UP001177744">
    <property type="component" value="Unassembled WGS sequence"/>
</dbReference>
<evidence type="ECO:0000313" key="5">
    <source>
        <dbReference type="Proteomes" id="UP001177744"/>
    </source>
</evidence>
<dbReference type="InterPro" id="IPR000795">
    <property type="entry name" value="T_Tr_GTP-bd_dom"/>
</dbReference>
<dbReference type="InterPro" id="IPR050100">
    <property type="entry name" value="TRAFAC_GTPase_members"/>
</dbReference>
<dbReference type="SUPFAM" id="SSF52540">
    <property type="entry name" value="P-loop containing nucleoside triphosphate hydrolases"/>
    <property type="match status" value="1"/>
</dbReference>
<evidence type="ECO:0000256" key="1">
    <source>
        <dbReference type="ARBA" id="ARBA00022741"/>
    </source>
</evidence>
<dbReference type="GO" id="GO:0005525">
    <property type="term" value="F:GTP binding"/>
    <property type="evidence" value="ECO:0007669"/>
    <property type="project" value="UniProtKB-KW"/>
</dbReference>
<dbReference type="InterPro" id="IPR027417">
    <property type="entry name" value="P-loop_NTPase"/>
</dbReference>
<evidence type="ECO:0000256" key="2">
    <source>
        <dbReference type="ARBA" id="ARBA00023134"/>
    </source>
</evidence>
<feature type="domain" description="Tr-type G" evidence="3">
    <location>
        <begin position="1"/>
        <end position="85"/>
    </location>
</feature>
<dbReference type="PANTHER" id="PTHR23115">
    <property type="entry name" value="TRANSLATION FACTOR"/>
    <property type="match status" value="1"/>
</dbReference>
<accession>A0AA40HJI0</accession>
<sequence length="90" mass="9962">MITRTSQADCAVMILAAGAGELEAGISENEQTWGHALLAYTLNVKQLIAGVNKMDSNELSYGQKRYEEITKEVSTYIKKIGYNPDNFCLE</sequence>
<dbReference type="Gene3D" id="3.40.50.300">
    <property type="entry name" value="P-loop containing nucleotide triphosphate hydrolases"/>
    <property type="match status" value="1"/>
</dbReference>
<protein>
    <recommendedName>
        <fullName evidence="3">Tr-type G domain-containing protein</fullName>
    </recommendedName>
</protein>
<dbReference type="EMBL" id="JAULJE010000018">
    <property type="protein sequence ID" value="KAK1332359.1"/>
    <property type="molecule type" value="Genomic_DNA"/>
</dbReference>
<dbReference type="Pfam" id="PF00009">
    <property type="entry name" value="GTP_EFTU"/>
    <property type="match status" value="1"/>
</dbReference>
<proteinExistence type="predicted"/>
<name>A0AA40HJI0_CNENI</name>
<gene>
    <name evidence="4" type="ORF">QTO34_007032</name>
</gene>
<keyword evidence="5" id="KW-1185">Reference proteome</keyword>
<organism evidence="4 5">
    <name type="scientific">Cnephaeus nilssonii</name>
    <name type="common">Northern bat</name>
    <name type="synonym">Eptesicus nilssonii</name>
    <dbReference type="NCBI Taxonomy" id="3371016"/>
    <lineage>
        <taxon>Eukaryota</taxon>
        <taxon>Metazoa</taxon>
        <taxon>Chordata</taxon>
        <taxon>Craniata</taxon>
        <taxon>Vertebrata</taxon>
        <taxon>Euteleostomi</taxon>
        <taxon>Mammalia</taxon>
        <taxon>Eutheria</taxon>
        <taxon>Laurasiatheria</taxon>
        <taxon>Chiroptera</taxon>
        <taxon>Yangochiroptera</taxon>
        <taxon>Vespertilionidae</taxon>
        <taxon>Cnephaeus</taxon>
    </lineage>
</organism>
<reference evidence="4" key="1">
    <citation type="submission" date="2023-06" db="EMBL/GenBank/DDBJ databases">
        <title>Reference genome for the Northern bat (Eptesicus nilssonii), a most northern bat species.</title>
        <authorList>
            <person name="Laine V.N."/>
            <person name="Pulliainen A.T."/>
            <person name="Lilley T.M."/>
        </authorList>
    </citation>
    <scope>NUCLEOTIDE SEQUENCE</scope>
    <source>
        <strain evidence="4">BLF_Eptnil</strain>
        <tissue evidence="4">Kidney</tissue>
    </source>
</reference>
<comment type="caution">
    <text evidence="4">The sequence shown here is derived from an EMBL/GenBank/DDBJ whole genome shotgun (WGS) entry which is preliminary data.</text>
</comment>
<evidence type="ECO:0000313" key="4">
    <source>
        <dbReference type="EMBL" id="KAK1332359.1"/>
    </source>
</evidence>
<keyword evidence="1" id="KW-0547">Nucleotide-binding</keyword>
<dbReference type="AlphaFoldDB" id="A0AA40HJI0"/>
<dbReference type="GO" id="GO:0003924">
    <property type="term" value="F:GTPase activity"/>
    <property type="evidence" value="ECO:0007669"/>
    <property type="project" value="InterPro"/>
</dbReference>